<reference evidence="14" key="3">
    <citation type="submission" date="2025-09" db="UniProtKB">
        <authorList>
            <consortium name="Ensembl"/>
        </authorList>
    </citation>
    <scope>IDENTIFICATION</scope>
</reference>
<feature type="domain" description="Orange" evidence="13">
    <location>
        <begin position="254"/>
        <end position="289"/>
    </location>
</feature>
<dbReference type="CDD" id="cd19750">
    <property type="entry name" value="bHLH-O_DEC2"/>
    <property type="match status" value="1"/>
</dbReference>
<dbReference type="GO" id="GO:0070888">
    <property type="term" value="F:E-box binding"/>
    <property type="evidence" value="ECO:0007669"/>
    <property type="project" value="Ensembl"/>
</dbReference>
<evidence type="ECO:0000313" key="14">
    <source>
        <dbReference type="Ensembl" id="ENSPMRP00000017082.1"/>
    </source>
</evidence>
<dbReference type="InterPro" id="IPR011598">
    <property type="entry name" value="bHLH_dom"/>
</dbReference>
<evidence type="ECO:0000256" key="4">
    <source>
        <dbReference type="ARBA" id="ARBA00022499"/>
    </source>
</evidence>
<feature type="compositionally biased region" description="Basic residues" evidence="11">
    <location>
        <begin position="350"/>
        <end position="359"/>
    </location>
</feature>
<dbReference type="Gene3D" id="4.10.280.10">
    <property type="entry name" value="Helix-loop-helix DNA-binding domain"/>
    <property type="match status" value="1"/>
</dbReference>
<dbReference type="InterPro" id="IPR003650">
    <property type="entry name" value="Orange_dom"/>
</dbReference>
<evidence type="ECO:0000256" key="2">
    <source>
        <dbReference type="ARBA" id="ARBA00004496"/>
    </source>
</evidence>
<keyword evidence="6" id="KW-0805">Transcription regulation</keyword>
<dbReference type="OMA" id="RRECACV"/>
<dbReference type="InterPro" id="IPR036638">
    <property type="entry name" value="HLH_DNA-bd_sf"/>
</dbReference>
<dbReference type="Proteomes" id="UP000472272">
    <property type="component" value="Chromosome 10"/>
</dbReference>
<evidence type="ECO:0000256" key="11">
    <source>
        <dbReference type="SAM" id="MobiDB-lite"/>
    </source>
</evidence>
<dbReference type="GO" id="GO:0005634">
    <property type="term" value="C:nucleus"/>
    <property type="evidence" value="ECO:0007669"/>
    <property type="project" value="UniProtKB-SubCell"/>
</dbReference>
<feature type="compositionally biased region" description="Basic and acidic residues" evidence="11">
    <location>
        <begin position="572"/>
        <end position="583"/>
    </location>
</feature>
<dbReference type="GeneID" id="114605855"/>
<evidence type="ECO:0000256" key="1">
    <source>
        <dbReference type="ARBA" id="ARBA00004123"/>
    </source>
</evidence>
<keyword evidence="9" id="KW-0804">Transcription</keyword>
<sequence length="583" mass="62836">MLPEAKLGFPLRPRPSSWRAPPIPEPGGCVVRSARELGAGLPGKRVPGGQTSKQERQVAARPEPEGKRRGEEKEKQKEGELLSHPDQAAGATVGLCCPKVSQDCATSREPAKAATTPKKLLPNMDEGISPLPERQLLEHREFIGLGYPSLYMCKPKRGMKRDESKETYKLPHRLIEKKRRDRINECIAQLKDLLPEHLKLTTLGHLEKAVVLELTLKHLKALTALTEQQHQKIIALQNGERSLKSPLQSDLDAFHSGFQTCTKEVMQYLSRFESWTPREQRCAQLINHLHSVCTRFLPSPQLLTPKICAGKGPCPTSSASSCVQRDHTGPKLESQPNCVPVIQRTQNASSKHKFSHHPRGRVELGGENDTDTDSGYGGECEGRPEGDKRQGNLMIKQEPSGDEAPPAAKRLKMDCSSTSSAVLSPDQEAAGSALLSSLVAFGGLGGGGSPFVQQPAAPFCLPLCFISPSAAAAYMQPFLDKSNLDKYFYPAAAVAAAAATPIPWIYPGIPAQAAAAAAAAAFPCFSSVLVPGEKTSLASATSTDVASSGQHLPHPFTCNPGGLHGDMDLPSQEEHLQSAEENP</sequence>
<dbReference type="GO" id="GO:0001227">
    <property type="term" value="F:DNA-binding transcription repressor activity, RNA polymerase II-specific"/>
    <property type="evidence" value="ECO:0007669"/>
    <property type="project" value="Ensembl"/>
</dbReference>
<dbReference type="SUPFAM" id="SSF47459">
    <property type="entry name" value="HLH, helix-loop-helix DNA-binding domain"/>
    <property type="match status" value="1"/>
</dbReference>
<dbReference type="OrthoDB" id="690068at2759"/>
<dbReference type="Ensembl" id="ENSPMRT00000018196.1">
    <property type="protein sequence ID" value="ENSPMRP00000017082.1"/>
    <property type="gene ID" value="ENSPMRG00000011338.1"/>
</dbReference>
<name>A0A670J153_PODMU</name>
<feature type="region of interest" description="Disordered" evidence="11">
    <location>
        <begin position="346"/>
        <end position="411"/>
    </location>
</feature>
<dbReference type="GeneTree" id="ENSGT00940000161014"/>
<dbReference type="GO" id="GO:0048511">
    <property type="term" value="P:rhythmic process"/>
    <property type="evidence" value="ECO:0007669"/>
    <property type="project" value="UniProtKB-KW"/>
</dbReference>
<dbReference type="SMART" id="SM00353">
    <property type="entry name" value="HLH"/>
    <property type="match status" value="1"/>
</dbReference>
<evidence type="ECO:0000256" key="10">
    <source>
        <dbReference type="ARBA" id="ARBA00023242"/>
    </source>
</evidence>
<evidence type="ECO:0000259" key="13">
    <source>
        <dbReference type="PROSITE" id="PS51054"/>
    </source>
</evidence>
<evidence type="ECO:0000313" key="15">
    <source>
        <dbReference type="Proteomes" id="UP000472272"/>
    </source>
</evidence>
<evidence type="ECO:0000256" key="3">
    <source>
        <dbReference type="ARBA" id="ARBA00022491"/>
    </source>
</evidence>
<reference evidence="14" key="2">
    <citation type="submission" date="2025-08" db="UniProtKB">
        <authorList>
            <consortium name="Ensembl"/>
        </authorList>
    </citation>
    <scope>IDENTIFICATION</scope>
</reference>
<dbReference type="CTD" id="79365"/>
<dbReference type="PANTHER" id="PTHR10985">
    <property type="entry name" value="BASIC HELIX-LOOP-HELIX TRANSCRIPTION FACTOR, HES-RELATED"/>
    <property type="match status" value="1"/>
</dbReference>
<feature type="region of interest" description="Disordered" evidence="11">
    <location>
        <begin position="1"/>
        <end position="87"/>
    </location>
</feature>
<dbReference type="RefSeq" id="XP_028603333.1">
    <property type="nucleotide sequence ID" value="XM_028747500.1"/>
</dbReference>
<evidence type="ECO:0000256" key="5">
    <source>
        <dbReference type="ARBA" id="ARBA00022843"/>
    </source>
</evidence>
<keyword evidence="7" id="KW-0090">Biological rhythms</keyword>
<dbReference type="KEGG" id="pmua:114605855"/>
<evidence type="ECO:0000256" key="8">
    <source>
        <dbReference type="ARBA" id="ARBA00023125"/>
    </source>
</evidence>
<dbReference type="FunFam" id="4.10.280.10:FF:000020">
    <property type="entry name" value="class E basic helix-loop-helix protein 40"/>
    <property type="match status" value="1"/>
</dbReference>
<dbReference type="PROSITE" id="PS51054">
    <property type="entry name" value="ORANGE"/>
    <property type="match status" value="1"/>
</dbReference>
<evidence type="ECO:0000259" key="12">
    <source>
        <dbReference type="PROSITE" id="PS50888"/>
    </source>
</evidence>
<keyword evidence="3" id="KW-0678">Repressor</keyword>
<dbReference type="SUPFAM" id="SSF158457">
    <property type="entry name" value="Orange domain-like"/>
    <property type="match status" value="1"/>
</dbReference>
<dbReference type="PROSITE" id="PS50888">
    <property type="entry name" value="BHLH"/>
    <property type="match status" value="1"/>
</dbReference>
<keyword evidence="5" id="KW-0832">Ubl conjugation</keyword>
<feature type="compositionally biased region" description="Basic and acidic residues" evidence="11">
    <location>
        <begin position="380"/>
        <end position="390"/>
    </location>
</feature>
<evidence type="ECO:0000256" key="7">
    <source>
        <dbReference type="ARBA" id="ARBA00023108"/>
    </source>
</evidence>
<keyword evidence="8" id="KW-0238">DNA-binding</keyword>
<dbReference type="Gene3D" id="6.10.250.980">
    <property type="match status" value="1"/>
</dbReference>
<feature type="domain" description="BHLH" evidence="12">
    <location>
        <begin position="167"/>
        <end position="222"/>
    </location>
</feature>
<keyword evidence="4" id="KW-1017">Isopeptide bond</keyword>
<evidence type="ECO:0000256" key="9">
    <source>
        <dbReference type="ARBA" id="ARBA00023163"/>
    </source>
</evidence>
<dbReference type="GO" id="GO:0043425">
    <property type="term" value="F:bHLH transcription factor binding"/>
    <property type="evidence" value="ECO:0007669"/>
    <property type="project" value="Ensembl"/>
</dbReference>
<dbReference type="Pfam" id="PF00010">
    <property type="entry name" value="HLH"/>
    <property type="match status" value="1"/>
</dbReference>
<feature type="compositionally biased region" description="Basic and acidic residues" evidence="11">
    <location>
        <begin position="53"/>
        <end position="83"/>
    </location>
</feature>
<dbReference type="InterPro" id="IPR050370">
    <property type="entry name" value="HES_HEY"/>
</dbReference>
<feature type="region of interest" description="Disordered" evidence="11">
    <location>
        <begin position="319"/>
        <end position="338"/>
    </location>
</feature>
<evidence type="ECO:0000256" key="6">
    <source>
        <dbReference type="ARBA" id="ARBA00023015"/>
    </source>
</evidence>
<proteinExistence type="predicted"/>
<organism evidence="14 15">
    <name type="scientific">Podarcis muralis</name>
    <name type="common">Wall lizard</name>
    <name type="synonym">Lacerta muralis</name>
    <dbReference type="NCBI Taxonomy" id="64176"/>
    <lineage>
        <taxon>Eukaryota</taxon>
        <taxon>Metazoa</taxon>
        <taxon>Chordata</taxon>
        <taxon>Craniata</taxon>
        <taxon>Vertebrata</taxon>
        <taxon>Euteleostomi</taxon>
        <taxon>Lepidosauria</taxon>
        <taxon>Squamata</taxon>
        <taxon>Bifurcata</taxon>
        <taxon>Unidentata</taxon>
        <taxon>Episquamata</taxon>
        <taxon>Laterata</taxon>
        <taxon>Lacertibaenia</taxon>
        <taxon>Lacertidae</taxon>
        <taxon>Podarcis</taxon>
    </lineage>
</organism>
<keyword evidence="10" id="KW-0539">Nucleus</keyword>
<feature type="region of interest" description="Disordered" evidence="11">
    <location>
        <begin position="541"/>
        <end position="583"/>
    </location>
</feature>
<keyword evidence="15" id="KW-1185">Reference proteome</keyword>
<dbReference type="SMART" id="SM00511">
    <property type="entry name" value="ORANGE"/>
    <property type="match status" value="1"/>
</dbReference>
<feature type="compositionally biased region" description="Polar residues" evidence="11">
    <location>
        <begin position="541"/>
        <end position="550"/>
    </location>
</feature>
<dbReference type="Pfam" id="PF07527">
    <property type="entry name" value="Hairy_orange"/>
    <property type="match status" value="1"/>
</dbReference>
<gene>
    <name evidence="14" type="primary">BHLHE41</name>
</gene>
<protein>
    <submittedName>
        <fullName evidence="14">Basic helix-loop-helix family member e41</fullName>
    </submittedName>
</protein>
<dbReference type="GO" id="GO:0046982">
    <property type="term" value="F:protein heterodimerization activity"/>
    <property type="evidence" value="ECO:0007669"/>
    <property type="project" value="Ensembl"/>
</dbReference>
<reference evidence="14 15" key="1">
    <citation type="journal article" date="2019" name="Proc. Natl. Acad. Sci. U.S.A.">
        <title>Regulatory changes in pterin and carotenoid genes underlie balanced color polymorphisms in the wall lizard.</title>
        <authorList>
            <person name="Andrade P."/>
            <person name="Pinho C."/>
            <person name="Perez I de Lanuza G."/>
            <person name="Afonso S."/>
            <person name="Brejcha J."/>
            <person name="Rubin C.J."/>
            <person name="Wallerman O."/>
            <person name="Pereira P."/>
            <person name="Sabatino S.J."/>
            <person name="Bellati A."/>
            <person name="Pellitteri-Rosa D."/>
            <person name="Bosakova Z."/>
            <person name="Bunikis I."/>
            <person name="Carretero M.A."/>
            <person name="Feiner N."/>
            <person name="Marsik P."/>
            <person name="Pauperio F."/>
            <person name="Salvi D."/>
            <person name="Soler L."/>
            <person name="While G.M."/>
            <person name="Uller T."/>
            <person name="Font E."/>
            <person name="Andersson L."/>
            <person name="Carneiro M."/>
        </authorList>
    </citation>
    <scope>NUCLEOTIDE SEQUENCE</scope>
</reference>
<accession>A0A670J153</accession>
<dbReference type="GO" id="GO:0005737">
    <property type="term" value="C:cytoplasm"/>
    <property type="evidence" value="ECO:0007669"/>
    <property type="project" value="UniProtKB-SubCell"/>
</dbReference>
<comment type="subcellular location">
    <subcellularLocation>
        <location evidence="2">Cytoplasm</location>
    </subcellularLocation>
    <subcellularLocation>
        <location evidence="1">Nucleus</location>
    </subcellularLocation>
</comment>
<dbReference type="AlphaFoldDB" id="A0A670J153"/>